<protein>
    <submittedName>
        <fullName evidence="9">Sensor histidine kinase YehU</fullName>
        <ecNumber evidence="9">2.7.13.3</ecNumber>
    </submittedName>
</protein>
<evidence type="ECO:0000256" key="4">
    <source>
        <dbReference type="ARBA" id="ARBA00022679"/>
    </source>
</evidence>
<evidence type="ECO:0000259" key="8">
    <source>
        <dbReference type="PROSITE" id="PS50885"/>
    </source>
</evidence>
<dbReference type="RefSeq" id="WP_249861191.1">
    <property type="nucleotide sequence ID" value="NZ_CP027059.1"/>
</dbReference>
<dbReference type="PROSITE" id="PS50885">
    <property type="entry name" value="HAMP"/>
    <property type="match status" value="1"/>
</dbReference>
<dbReference type="InterPro" id="IPR010559">
    <property type="entry name" value="Sig_transdc_His_kin_internal"/>
</dbReference>
<feature type="transmembrane region" description="Helical" evidence="7">
    <location>
        <begin position="20"/>
        <end position="39"/>
    </location>
</feature>
<evidence type="ECO:0000256" key="6">
    <source>
        <dbReference type="ARBA" id="ARBA00023136"/>
    </source>
</evidence>
<dbReference type="CDD" id="cd06225">
    <property type="entry name" value="HAMP"/>
    <property type="match status" value="1"/>
</dbReference>
<evidence type="ECO:0000256" key="7">
    <source>
        <dbReference type="SAM" id="Phobius"/>
    </source>
</evidence>
<dbReference type="PANTHER" id="PTHR34220:SF7">
    <property type="entry name" value="SENSOR HISTIDINE KINASE YPDA"/>
    <property type="match status" value="1"/>
</dbReference>
<evidence type="ECO:0000256" key="1">
    <source>
        <dbReference type="ARBA" id="ARBA00004651"/>
    </source>
</evidence>
<dbReference type="PANTHER" id="PTHR34220">
    <property type="entry name" value="SENSOR HISTIDINE KINASE YPDA"/>
    <property type="match status" value="1"/>
</dbReference>
<evidence type="ECO:0000313" key="10">
    <source>
        <dbReference type="Proteomes" id="UP001057134"/>
    </source>
</evidence>
<dbReference type="Gene3D" id="3.30.565.10">
    <property type="entry name" value="Histidine kinase-like ATPase, C-terminal domain"/>
    <property type="match status" value="1"/>
</dbReference>
<dbReference type="Pfam" id="PF00672">
    <property type="entry name" value="HAMP"/>
    <property type="match status" value="1"/>
</dbReference>
<keyword evidence="7" id="KW-1133">Transmembrane helix</keyword>
<reference evidence="9" key="1">
    <citation type="submission" date="2018-02" db="EMBL/GenBank/DDBJ databases">
        <authorList>
            <person name="Kim S.-K."/>
            <person name="Jung H.-I."/>
            <person name="Lee S.-W."/>
        </authorList>
    </citation>
    <scope>NUCLEOTIDE SEQUENCE</scope>
    <source>
        <strain evidence="9">SK3146</strain>
    </source>
</reference>
<keyword evidence="6 7" id="KW-0472">Membrane</keyword>
<dbReference type="EC" id="2.7.13.3" evidence="9"/>
<keyword evidence="10" id="KW-1185">Reference proteome</keyword>
<dbReference type="SMART" id="SM00304">
    <property type="entry name" value="HAMP"/>
    <property type="match status" value="1"/>
</dbReference>
<sequence length="616" mass="70546">MIDRLRYRLNRWYNTMSRTIFIKLLLLLLIPNLLLMFVIQQLTDRQVQQKASEIHNTLLGLEHAVNREIGSLFGVVTTLTNQLIIEPDVQRILTSSWRDRLAQGESPTPDAELRKLQTLYDNQAAMLSLLSRYRLVWTNIYSLAIIDTQGNVYLSTAQNYQIYPEDILASRLLKADFDDPLPWSVNDALTKESNMITIARKIYGTTMPQQVIGHVVINLSLNEIQSSFDTYNYFGNMIFGLYDASGKGRMVYDGRQFSAEEGEVLPFAEIGDRQSDVSFRGSSWRMIVKRMEESSATGMRNYLFVGLDNQYIHEQTKAISDSLKYGYAIFLIVALGVSLFGATVLSRRIGRVLKAMRQFGKKQWGTRITIRGNDEISIIGNTFNSMASHIEDLLEDVSVQQHLKRLFELRVLEYQINPHFLYNTLDTIHWLALDSNQPQISRMVEGLSKLFRIILSKGSETITLREEFEMIRIYLDIHKIRLEDRFDYELRLAPEVQEYKISKIVLQPLVENALLHGIRRLRTKGMIRVSGKMDGSWIVLTVSDNGVGMPEEVLASQRCLIDSGLWEEEVMSGSSYGMKNVDSRLKLMFGDTYRMNIESGGPSPGTRITIRIGAEQ</sequence>
<name>A0ABY4RW29_9BACL</name>
<keyword evidence="3" id="KW-0597">Phosphoprotein</keyword>
<dbReference type="Gene3D" id="6.10.340.10">
    <property type="match status" value="1"/>
</dbReference>
<evidence type="ECO:0000256" key="2">
    <source>
        <dbReference type="ARBA" id="ARBA00022475"/>
    </source>
</evidence>
<dbReference type="InterPro" id="IPR050640">
    <property type="entry name" value="Bact_2-comp_sensor_kinase"/>
</dbReference>
<dbReference type="Pfam" id="PF06580">
    <property type="entry name" value="His_kinase"/>
    <property type="match status" value="1"/>
</dbReference>
<dbReference type="EMBL" id="CP027059">
    <property type="protein sequence ID" value="UQZ85574.1"/>
    <property type="molecule type" value="Genomic_DNA"/>
</dbReference>
<evidence type="ECO:0000256" key="3">
    <source>
        <dbReference type="ARBA" id="ARBA00022553"/>
    </source>
</evidence>
<dbReference type="Proteomes" id="UP001057134">
    <property type="component" value="Chromosome"/>
</dbReference>
<proteinExistence type="predicted"/>
<dbReference type="Pfam" id="PF02518">
    <property type="entry name" value="HATPase_c"/>
    <property type="match status" value="1"/>
</dbReference>
<feature type="transmembrane region" description="Helical" evidence="7">
    <location>
        <begin position="325"/>
        <end position="346"/>
    </location>
</feature>
<dbReference type="SUPFAM" id="SSF55874">
    <property type="entry name" value="ATPase domain of HSP90 chaperone/DNA topoisomerase II/histidine kinase"/>
    <property type="match status" value="1"/>
</dbReference>
<dbReference type="InterPro" id="IPR036890">
    <property type="entry name" value="HATPase_C_sf"/>
</dbReference>
<evidence type="ECO:0000313" key="9">
    <source>
        <dbReference type="EMBL" id="UQZ85574.1"/>
    </source>
</evidence>
<feature type="domain" description="HAMP" evidence="8">
    <location>
        <begin position="343"/>
        <end position="395"/>
    </location>
</feature>
<dbReference type="SUPFAM" id="SSF158472">
    <property type="entry name" value="HAMP domain-like"/>
    <property type="match status" value="1"/>
</dbReference>
<dbReference type="InterPro" id="IPR003594">
    <property type="entry name" value="HATPase_dom"/>
</dbReference>
<dbReference type="SMART" id="SM00387">
    <property type="entry name" value="HATPase_c"/>
    <property type="match status" value="1"/>
</dbReference>
<evidence type="ECO:0000256" key="5">
    <source>
        <dbReference type="ARBA" id="ARBA00022777"/>
    </source>
</evidence>
<keyword evidence="5 9" id="KW-0418">Kinase</keyword>
<comment type="subcellular location">
    <subcellularLocation>
        <location evidence="1">Cell membrane</location>
        <topology evidence="1">Multi-pass membrane protein</topology>
    </subcellularLocation>
</comment>
<dbReference type="InterPro" id="IPR003660">
    <property type="entry name" value="HAMP_dom"/>
</dbReference>
<reference evidence="9" key="2">
    <citation type="journal article" date="2021" name="J Anim Sci Technol">
        <title>Complete genome sequence of Paenibacillus konkukensis sp. nov. SK3146 as a potential probiotic strain.</title>
        <authorList>
            <person name="Jung H.I."/>
            <person name="Park S."/>
            <person name="Niu K.M."/>
            <person name="Lee S.W."/>
            <person name="Kothari D."/>
            <person name="Yi K.J."/>
            <person name="Kim S.K."/>
        </authorList>
    </citation>
    <scope>NUCLEOTIDE SEQUENCE</scope>
    <source>
        <strain evidence="9">SK3146</strain>
    </source>
</reference>
<keyword evidence="2" id="KW-1003">Cell membrane</keyword>
<gene>
    <name evidence="9" type="primary">yehU_13</name>
    <name evidence="9" type="ORF">SK3146_04863</name>
</gene>
<organism evidence="9 10">
    <name type="scientific">Paenibacillus konkukensis</name>
    <dbReference type="NCBI Taxonomy" id="2020716"/>
    <lineage>
        <taxon>Bacteria</taxon>
        <taxon>Bacillati</taxon>
        <taxon>Bacillota</taxon>
        <taxon>Bacilli</taxon>
        <taxon>Bacillales</taxon>
        <taxon>Paenibacillaceae</taxon>
        <taxon>Paenibacillus</taxon>
    </lineage>
</organism>
<keyword evidence="4 9" id="KW-0808">Transferase</keyword>
<dbReference type="GO" id="GO:0004673">
    <property type="term" value="F:protein histidine kinase activity"/>
    <property type="evidence" value="ECO:0007669"/>
    <property type="project" value="UniProtKB-EC"/>
</dbReference>
<accession>A0ABY4RW29</accession>
<keyword evidence="7" id="KW-0812">Transmembrane</keyword>